<comment type="caution">
    <text evidence="1">The sequence shown here is derived from an EMBL/GenBank/DDBJ whole genome shotgun (WGS) entry which is preliminary data.</text>
</comment>
<reference evidence="1" key="2">
    <citation type="submission" date="2021-08" db="EMBL/GenBank/DDBJ databases">
        <authorList>
            <person name="Eriksson T."/>
        </authorList>
    </citation>
    <scope>NUCLEOTIDE SEQUENCE</scope>
    <source>
        <strain evidence="1">Stoneville</strain>
        <tissue evidence="1">Whole head</tissue>
    </source>
</reference>
<sequence>MNVTPLFLQVNQKINDSPLTSSQLRRRQTVYRNRRVVALFAPVTPFRSTRPNFPRIDNPPVHVRVISPSRHVRYVSECPARLALFEDADSGDNCFPEITNFHEKQDNDGAQDEAVVAFDLSLRCFRWYLLMSGVRHKTNIRSSQTKQQQNCFSIDHEAVNTDKNRWLRNNTAEKFVARDNHVGKRLFLAPVLVFRRRVVTP</sequence>
<organism evidence="1 2">
    <name type="scientific">Tenebrio molitor</name>
    <name type="common">Yellow mealworm beetle</name>
    <dbReference type="NCBI Taxonomy" id="7067"/>
    <lineage>
        <taxon>Eukaryota</taxon>
        <taxon>Metazoa</taxon>
        <taxon>Ecdysozoa</taxon>
        <taxon>Arthropoda</taxon>
        <taxon>Hexapoda</taxon>
        <taxon>Insecta</taxon>
        <taxon>Pterygota</taxon>
        <taxon>Neoptera</taxon>
        <taxon>Endopterygota</taxon>
        <taxon>Coleoptera</taxon>
        <taxon>Polyphaga</taxon>
        <taxon>Cucujiformia</taxon>
        <taxon>Tenebrionidae</taxon>
        <taxon>Tenebrio</taxon>
    </lineage>
</organism>
<dbReference type="EMBL" id="JABDTM020010698">
    <property type="protein sequence ID" value="KAH0820810.1"/>
    <property type="molecule type" value="Genomic_DNA"/>
</dbReference>
<reference evidence="1" key="1">
    <citation type="journal article" date="2020" name="J Insects Food Feed">
        <title>The yellow mealworm (Tenebrio molitor) genome: a resource for the emerging insects as food and feed industry.</title>
        <authorList>
            <person name="Eriksson T."/>
            <person name="Andere A."/>
            <person name="Kelstrup H."/>
            <person name="Emery V."/>
            <person name="Picard C."/>
        </authorList>
    </citation>
    <scope>NUCLEOTIDE SEQUENCE</scope>
    <source>
        <strain evidence="1">Stoneville</strain>
        <tissue evidence="1">Whole head</tissue>
    </source>
</reference>
<evidence type="ECO:0000313" key="2">
    <source>
        <dbReference type="Proteomes" id="UP000719412"/>
    </source>
</evidence>
<dbReference type="AlphaFoldDB" id="A0A8J6HL85"/>
<evidence type="ECO:0000313" key="1">
    <source>
        <dbReference type="EMBL" id="KAH0820810.1"/>
    </source>
</evidence>
<gene>
    <name evidence="1" type="ORF">GEV33_001980</name>
</gene>
<name>A0A8J6HL85_TENMO</name>
<dbReference type="Proteomes" id="UP000719412">
    <property type="component" value="Unassembled WGS sequence"/>
</dbReference>
<accession>A0A8J6HL85</accession>
<protein>
    <submittedName>
        <fullName evidence="1">Uncharacterized protein</fullName>
    </submittedName>
</protein>
<keyword evidence="2" id="KW-1185">Reference proteome</keyword>
<proteinExistence type="predicted"/>